<evidence type="ECO:0000256" key="2">
    <source>
        <dbReference type="ARBA" id="ARBA00004533"/>
    </source>
</evidence>
<dbReference type="PANTHER" id="PTHR30024">
    <property type="entry name" value="ALIPHATIC SULFONATES-BINDING PROTEIN-RELATED"/>
    <property type="match status" value="1"/>
</dbReference>
<evidence type="ECO:0000313" key="10">
    <source>
        <dbReference type="EMBL" id="ALS74749.1"/>
    </source>
</evidence>
<keyword evidence="11" id="KW-1185">Reference proteome</keyword>
<feature type="signal peptide" evidence="9">
    <location>
        <begin position="1"/>
        <end position="25"/>
    </location>
</feature>
<dbReference type="Gene3D" id="3.40.190.10">
    <property type="entry name" value="Periplasmic binding protein-like II"/>
    <property type="match status" value="2"/>
</dbReference>
<dbReference type="AlphaFoldDB" id="A0A0U2YPW6"/>
<evidence type="ECO:0000256" key="4">
    <source>
        <dbReference type="ARBA" id="ARBA00022448"/>
    </source>
</evidence>
<dbReference type="GO" id="GO:0005886">
    <property type="term" value="C:plasma membrane"/>
    <property type="evidence" value="ECO:0007669"/>
    <property type="project" value="UniProtKB-SubCell"/>
</dbReference>
<keyword evidence="8" id="KW-0472">Membrane</keyword>
<dbReference type="PANTHER" id="PTHR30024:SF47">
    <property type="entry name" value="TAURINE-BINDING PERIPLASMIC PROTEIN"/>
    <property type="match status" value="1"/>
</dbReference>
<dbReference type="SUPFAM" id="SSF53850">
    <property type="entry name" value="Periplasmic binding protein-like II"/>
    <property type="match status" value="1"/>
</dbReference>
<evidence type="ECO:0000256" key="9">
    <source>
        <dbReference type="SAM" id="SignalP"/>
    </source>
</evidence>
<evidence type="ECO:0000256" key="3">
    <source>
        <dbReference type="ARBA" id="ARBA00010742"/>
    </source>
</evidence>
<evidence type="ECO:0000313" key="11">
    <source>
        <dbReference type="Proteomes" id="UP000067683"/>
    </source>
</evidence>
<evidence type="ECO:0000256" key="5">
    <source>
        <dbReference type="ARBA" id="ARBA00022475"/>
    </source>
</evidence>
<proteinExistence type="inferred from homology"/>
<keyword evidence="6" id="KW-0997">Cell inner membrane</keyword>
<dbReference type="STRING" id="200991.AUC31_05720"/>
<feature type="chain" id="PRO_5006834942" evidence="9">
    <location>
        <begin position="26"/>
        <end position="330"/>
    </location>
</feature>
<dbReference type="OrthoDB" id="506341at2"/>
<evidence type="ECO:0000256" key="8">
    <source>
        <dbReference type="ARBA" id="ARBA00023136"/>
    </source>
</evidence>
<keyword evidence="7 9" id="KW-0732">Signal</keyword>
<protein>
    <submittedName>
        <fullName evidence="10">ABC transporter substrate-binding protein</fullName>
    </submittedName>
</protein>
<dbReference type="RefSeq" id="WP_058381456.1">
    <property type="nucleotide sequence ID" value="NZ_CP013659.2"/>
</dbReference>
<accession>A0A0U2YPW6</accession>
<dbReference type="PROSITE" id="PS51257">
    <property type="entry name" value="PROKAR_LIPOPROTEIN"/>
    <property type="match status" value="1"/>
</dbReference>
<evidence type="ECO:0000256" key="1">
    <source>
        <dbReference type="ARBA" id="ARBA00004418"/>
    </source>
</evidence>
<gene>
    <name evidence="10" type="ORF">AUC31_05720</name>
</gene>
<dbReference type="InterPro" id="IPR010067">
    <property type="entry name" value="ABC_SsuA_sub-bd"/>
</dbReference>
<comment type="subcellular location">
    <subcellularLocation>
        <location evidence="2">Cell inner membrane</location>
    </subcellularLocation>
    <subcellularLocation>
        <location evidence="1">Periplasm</location>
    </subcellularLocation>
</comment>
<sequence length="330" mass="35129">MKRSGLILTSLAAAGILSACGASGAATGDSEDTIVLGYFPNLDHATAMVAKDQQFYENNLPEGTNVEYVTFADGSDFMTALKTGDIDGGLVGPGPAMNNYTNGADVRMIAGGASGGTVVMARDGSGIESIEDIPGSTFITPRVGCTHDVQFETYMKENDITSNRIGGEMIHQTGKPAQYEAMFETGKIDVAVAPEPWASVLAQNTGAKVIIEPDEISFGTSLPASVLVTSSELIESDPETVQAIVDAHEEATAYIEENPEESKEIVISTIDDITGQELEKSVIDGAWDNMFFSTDIDGEEIQAFGDSSFDLKFLKEKPDFSELTDTQFLN</sequence>
<evidence type="ECO:0000256" key="6">
    <source>
        <dbReference type="ARBA" id="ARBA00022519"/>
    </source>
</evidence>
<keyword evidence="4" id="KW-0813">Transport</keyword>
<dbReference type="NCBIfam" id="TIGR01728">
    <property type="entry name" value="SsuA_fam"/>
    <property type="match status" value="1"/>
</dbReference>
<dbReference type="Pfam" id="PF13379">
    <property type="entry name" value="NMT1_2"/>
    <property type="match status" value="1"/>
</dbReference>
<dbReference type="KEGG" id="prt:AUC31_05720"/>
<dbReference type="GO" id="GO:0042626">
    <property type="term" value="F:ATPase-coupled transmembrane transporter activity"/>
    <property type="evidence" value="ECO:0007669"/>
    <property type="project" value="InterPro"/>
</dbReference>
<comment type="similarity">
    <text evidence="3">Belongs to the bacterial solute-binding protein SsuA/TauA family.</text>
</comment>
<organism evidence="10 11">
    <name type="scientific">Planococcus rifietoensis</name>
    <dbReference type="NCBI Taxonomy" id="200991"/>
    <lineage>
        <taxon>Bacteria</taxon>
        <taxon>Bacillati</taxon>
        <taxon>Bacillota</taxon>
        <taxon>Bacilli</taxon>
        <taxon>Bacillales</taxon>
        <taxon>Caryophanaceae</taxon>
        <taxon>Planococcus</taxon>
    </lineage>
</organism>
<evidence type="ECO:0000256" key="7">
    <source>
        <dbReference type="ARBA" id="ARBA00022729"/>
    </source>
</evidence>
<dbReference type="EMBL" id="CP013659">
    <property type="protein sequence ID" value="ALS74749.1"/>
    <property type="molecule type" value="Genomic_DNA"/>
</dbReference>
<dbReference type="InterPro" id="IPR044527">
    <property type="entry name" value="NrtA/CpmA_ABC-bd_dom"/>
</dbReference>
<keyword evidence="5" id="KW-1003">Cell membrane</keyword>
<dbReference type="GO" id="GO:0042597">
    <property type="term" value="C:periplasmic space"/>
    <property type="evidence" value="ECO:0007669"/>
    <property type="project" value="UniProtKB-SubCell"/>
</dbReference>
<reference evidence="10" key="1">
    <citation type="submission" date="2016-01" db="EMBL/GenBank/DDBJ databases">
        <title>Complete genome of Planococcus rifietoensis type strain M8.</title>
        <authorList>
            <person name="See-Too W.S."/>
        </authorList>
    </citation>
    <scope>NUCLEOTIDE SEQUENCE [LARGE SCALE GENOMIC DNA]</scope>
    <source>
        <strain evidence="10">M8</strain>
    </source>
</reference>
<name>A0A0U2YPW6_9BACL</name>
<dbReference type="Proteomes" id="UP000067683">
    <property type="component" value="Chromosome"/>
</dbReference>
<dbReference type="CDD" id="cd13553">
    <property type="entry name" value="PBP2_NrtA_CpmA_like"/>
    <property type="match status" value="1"/>
</dbReference>